<proteinExistence type="predicted"/>
<dbReference type="AlphaFoldDB" id="A0A8S4R9P4"/>
<dbReference type="Proteomes" id="UP000838756">
    <property type="component" value="Unassembled WGS sequence"/>
</dbReference>
<gene>
    <name evidence="2" type="primary">jg14677</name>
    <name evidence="2" type="ORF">PAEG_LOCUS11837</name>
</gene>
<keyword evidence="3" id="KW-1185">Reference proteome</keyword>
<evidence type="ECO:0000313" key="2">
    <source>
        <dbReference type="EMBL" id="CAH2233919.1"/>
    </source>
</evidence>
<accession>A0A8S4R9P4</accession>
<reference evidence="2" key="1">
    <citation type="submission" date="2022-03" db="EMBL/GenBank/DDBJ databases">
        <authorList>
            <person name="Lindestad O."/>
        </authorList>
    </citation>
    <scope>NUCLEOTIDE SEQUENCE</scope>
</reference>
<dbReference type="EMBL" id="CAKXAJ010025014">
    <property type="protein sequence ID" value="CAH2233919.1"/>
    <property type="molecule type" value="Genomic_DNA"/>
</dbReference>
<sequence>MAAAQAQPCAYRPSFATPPDRSAPAHKGPIVFPPPDAMRGPLNLFLKIPDTRMTSNNGFPSFYWHLIFCEHLNGPAQVTIKSQPVPPLRR</sequence>
<organism evidence="2 3">
    <name type="scientific">Pararge aegeria aegeria</name>
    <dbReference type="NCBI Taxonomy" id="348720"/>
    <lineage>
        <taxon>Eukaryota</taxon>
        <taxon>Metazoa</taxon>
        <taxon>Ecdysozoa</taxon>
        <taxon>Arthropoda</taxon>
        <taxon>Hexapoda</taxon>
        <taxon>Insecta</taxon>
        <taxon>Pterygota</taxon>
        <taxon>Neoptera</taxon>
        <taxon>Endopterygota</taxon>
        <taxon>Lepidoptera</taxon>
        <taxon>Glossata</taxon>
        <taxon>Ditrysia</taxon>
        <taxon>Papilionoidea</taxon>
        <taxon>Nymphalidae</taxon>
        <taxon>Satyrinae</taxon>
        <taxon>Satyrini</taxon>
        <taxon>Parargina</taxon>
        <taxon>Pararge</taxon>
    </lineage>
</organism>
<feature type="region of interest" description="Disordered" evidence="1">
    <location>
        <begin position="1"/>
        <end position="34"/>
    </location>
</feature>
<comment type="caution">
    <text evidence="2">The sequence shown here is derived from an EMBL/GenBank/DDBJ whole genome shotgun (WGS) entry which is preliminary data.</text>
</comment>
<protein>
    <submittedName>
        <fullName evidence="2">Jg14677 protein</fullName>
    </submittedName>
</protein>
<evidence type="ECO:0000256" key="1">
    <source>
        <dbReference type="SAM" id="MobiDB-lite"/>
    </source>
</evidence>
<name>A0A8S4R9P4_9NEOP</name>
<evidence type="ECO:0000313" key="3">
    <source>
        <dbReference type="Proteomes" id="UP000838756"/>
    </source>
</evidence>